<dbReference type="EMBL" id="CP010086">
    <property type="protein sequence ID" value="AJG99536.1"/>
    <property type="molecule type" value="Genomic_DNA"/>
</dbReference>
<gene>
    <name evidence="6" type="ORF">LF65_02966</name>
</gene>
<dbReference type="PANTHER" id="PTHR30411:SF0">
    <property type="entry name" value="CYS-TRNA(PRO)_CYS-TRNA(CYS) DEACYLASE YBAK"/>
    <property type="match status" value="1"/>
</dbReference>
<dbReference type="SUPFAM" id="SSF55826">
    <property type="entry name" value="YbaK/ProRS associated domain"/>
    <property type="match status" value="1"/>
</dbReference>
<evidence type="ECO:0000313" key="7">
    <source>
        <dbReference type="Proteomes" id="UP000031866"/>
    </source>
</evidence>
<dbReference type="CDD" id="cd00002">
    <property type="entry name" value="YbaK_deacylase"/>
    <property type="match status" value="1"/>
</dbReference>
<dbReference type="GO" id="GO:0016829">
    <property type="term" value="F:lyase activity"/>
    <property type="evidence" value="ECO:0007669"/>
    <property type="project" value="UniProtKB-KW"/>
</dbReference>
<dbReference type="EC" id="4.2.-.-" evidence="4"/>
<dbReference type="Gene3D" id="3.90.960.10">
    <property type="entry name" value="YbaK/aminoacyl-tRNA synthetase-associated domain"/>
    <property type="match status" value="1"/>
</dbReference>
<evidence type="ECO:0000256" key="2">
    <source>
        <dbReference type="ARBA" id="ARBA00022917"/>
    </source>
</evidence>
<reference evidence="7" key="1">
    <citation type="submission" date="2014-12" db="EMBL/GenBank/DDBJ databases">
        <title>Genome sequence of Clostridium beijerinckii strain 59B.</title>
        <authorList>
            <person name="Little G.T."/>
            <person name="Minton N.P."/>
        </authorList>
    </citation>
    <scope>NUCLEOTIDE SEQUENCE [LARGE SCALE GENOMIC DNA]</scope>
    <source>
        <strain evidence="7">59B</strain>
    </source>
</reference>
<proteinExistence type="inferred from homology"/>
<dbReference type="InterPro" id="IPR007214">
    <property type="entry name" value="YbaK/aa-tRNA-synth-assoc-dom"/>
</dbReference>
<dbReference type="Proteomes" id="UP000031866">
    <property type="component" value="Chromosome"/>
</dbReference>
<dbReference type="OrthoDB" id="9809296at2"/>
<dbReference type="Pfam" id="PF04073">
    <property type="entry name" value="tRNA_edit"/>
    <property type="match status" value="1"/>
</dbReference>
<dbReference type="InterPro" id="IPR036754">
    <property type="entry name" value="YbaK/aa-tRNA-synt-asso_dom_sf"/>
</dbReference>
<evidence type="ECO:0000256" key="4">
    <source>
        <dbReference type="PIRNR" id="PIRNR006181"/>
    </source>
</evidence>
<dbReference type="GO" id="GO:0002161">
    <property type="term" value="F:aminoacyl-tRNA deacylase activity"/>
    <property type="evidence" value="ECO:0007669"/>
    <property type="project" value="InterPro"/>
</dbReference>
<evidence type="ECO:0000256" key="1">
    <source>
        <dbReference type="ARBA" id="ARBA00009798"/>
    </source>
</evidence>
<dbReference type="KEGG" id="cbei:LF65_02966"/>
<dbReference type="InterPro" id="IPR004369">
    <property type="entry name" value="Prolyl-tRNA_editing_YbaK/EbsC"/>
</dbReference>
<protein>
    <recommendedName>
        <fullName evidence="4">Cys-tRNA(Pro)/Cys-tRNA(Cys) deacylase</fullName>
        <ecNumber evidence="4">4.2.-.-</ecNumber>
    </recommendedName>
</protein>
<dbReference type="GO" id="GO:0006412">
    <property type="term" value="P:translation"/>
    <property type="evidence" value="ECO:0007669"/>
    <property type="project" value="UniProtKB-KW"/>
</dbReference>
<dbReference type="PANTHER" id="PTHR30411">
    <property type="entry name" value="CYTOPLASMIC PROTEIN"/>
    <property type="match status" value="1"/>
</dbReference>
<name>A0A0B5QMQ3_CLOBE</name>
<keyword evidence="2 4" id="KW-0648">Protein biosynthesis</keyword>
<dbReference type="RefSeq" id="WP_041897035.1">
    <property type="nucleotide sequence ID" value="NZ_CP010086.2"/>
</dbReference>
<evidence type="ECO:0000259" key="5">
    <source>
        <dbReference type="Pfam" id="PF04073"/>
    </source>
</evidence>
<feature type="domain" description="YbaK/aminoacyl-tRNA synthetase-associated" evidence="5">
    <location>
        <begin position="37"/>
        <end position="149"/>
    </location>
</feature>
<comment type="similarity">
    <text evidence="1 4">Belongs to the prolyl-tRNA editing family. YbaK/EbsC subfamily.</text>
</comment>
<organism evidence="6 7">
    <name type="scientific">Clostridium beijerinckii</name>
    <name type="common">Clostridium MP</name>
    <dbReference type="NCBI Taxonomy" id="1520"/>
    <lineage>
        <taxon>Bacteria</taxon>
        <taxon>Bacillati</taxon>
        <taxon>Bacillota</taxon>
        <taxon>Clostridia</taxon>
        <taxon>Eubacteriales</taxon>
        <taxon>Clostridiaceae</taxon>
        <taxon>Clostridium</taxon>
    </lineage>
</organism>
<dbReference type="STRING" id="1520.LF65_02966"/>
<dbReference type="PIRSF" id="PIRSF006181">
    <property type="entry name" value="EbsC_YbaK"/>
    <property type="match status" value="1"/>
</dbReference>
<keyword evidence="3 4" id="KW-0456">Lyase</keyword>
<dbReference type="AlphaFoldDB" id="A0A0B5QMQ3"/>
<sequence>MAQGKGKTNAMRILDNNKINYTTHSYENNDGKIDGVAVAHKIEKDVNQVFKTLVTQGHSKEFYVFVIPVAEELDMKKASKIAGEKNIEMIHVKDINKVTGYIRGGCSPLGMKKIFKTFIQENALLFDTIVFSGGKIGSQIEMNPNDLKKAIECSFIDIIKTN</sequence>
<evidence type="ECO:0000256" key="3">
    <source>
        <dbReference type="ARBA" id="ARBA00023239"/>
    </source>
</evidence>
<evidence type="ECO:0000313" key="6">
    <source>
        <dbReference type="EMBL" id="AJG99536.1"/>
    </source>
</evidence>
<dbReference type="NCBIfam" id="TIGR00011">
    <property type="entry name" value="YbaK_EbsC"/>
    <property type="match status" value="1"/>
</dbReference>
<accession>A0A0B5QMQ3</accession>